<dbReference type="GO" id="GO:0006355">
    <property type="term" value="P:regulation of DNA-templated transcription"/>
    <property type="evidence" value="ECO:0007669"/>
    <property type="project" value="UniProtKB-ARBA"/>
</dbReference>
<name>A0A0U1L1S0_9FIRM</name>
<keyword evidence="1 2" id="KW-0238">DNA-binding</keyword>
<dbReference type="PANTHER" id="PTHR30328:SF54">
    <property type="entry name" value="HTH-TYPE TRANSCRIPTIONAL REPRESSOR SCO4008"/>
    <property type="match status" value="1"/>
</dbReference>
<dbReference type="EMBL" id="CTRP01000014">
    <property type="protein sequence ID" value="CQR73628.1"/>
    <property type="molecule type" value="Genomic_DNA"/>
</dbReference>
<feature type="domain" description="HTH tetR-type" evidence="4">
    <location>
        <begin position="3"/>
        <end position="63"/>
    </location>
</feature>
<dbReference type="Gene3D" id="1.10.10.60">
    <property type="entry name" value="Homeodomain-like"/>
    <property type="match status" value="1"/>
</dbReference>
<accession>A0A0U1L1S0</accession>
<keyword evidence="3" id="KW-0472">Membrane</keyword>
<dbReference type="InterPro" id="IPR050109">
    <property type="entry name" value="HTH-type_TetR-like_transc_reg"/>
</dbReference>
<dbReference type="Pfam" id="PF00440">
    <property type="entry name" value="TetR_N"/>
    <property type="match status" value="1"/>
</dbReference>
<dbReference type="Gene3D" id="1.10.357.10">
    <property type="entry name" value="Tetracycline Repressor, domain 2"/>
    <property type="match status" value="1"/>
</dbReference>
<sequence length="202" mass="22646">MENKTRLKLIEVATELFAIKGFASVSVRELTVAAQINVSAISYYFNGKEGLYEAVLTEQLSPILQVMKEVQKNNSTSPVTRLTLYADQIAHIHALRPLISRFIYSEVTNPTEYGAPIIEKHLSQVYQFITATLREGIASGCLRGDLNITYAAVSLVGILNFYFIVKPFVTKLFPLPEHADNESEYVAHAFRVYLHGIMNSET</sequence>
<keyword evidence="3" id="KW-1133">Transmembrane helix</keyword>
<gene>
    <name evidence="5" type="ORF">SpAn4DRAFT_0090</name>
</gene>
<evidence type="ECO:0000259" key="4">
    <source>
        <dbReference type="PROSITE" id="PS50977"/>
    </source>
</evidence>
<dbReference type="Proteomes" id="UP000049855">
    <property type="component" value="Unassembled WGS sequence"/>
</dbReference>
<dbReference type="AlphaFoldDB" id="A0A0U1L1S0"/>
<protein>
    <submittedName>
        <fullName evidence="5">Transcriptional regulator, TetR family</fullName>
    </submittedName>
</protein>
<feature type="transmembrane region" description="Helical" evidence="3">
    <location>
        <begin position="148"/>
        <end position="165"/>
    </location>
</feature>
<dbReference type="InterPro" id="IPR036271">
    <property type="entry name" value="Tet_transcr_reg_TetR-rel_C_sf"/>
</dbReference>
<dbReference type="PROSITE" id="PS50977">
    <property type="entry name" value="HTH_TETR_2"/>
    <property type="match status" value="1"/>
</dbReference>
<evidence type="ECO:0000256" key="2">
    <source>
        <dbReference type="PROSITE-ProRule" id="PRU00335"/>
    </source>
</evidence>
<organism evidence="5 6">
    <name type="scientific">Sporomusa ovata</name>
    <dbReference type="NCBI Taxonomy" id="2378"/>
    <lineage>
        <taxon>Bacteria</taxon>
        <taxon>Bacillati</taxon>
        <taxon>Bacillota</taxon>
        <taxon>Negativicutes</taxon>
        <taxon>Selenomonadales</taxon>
        <taxon>Sporomusaceae</taxon>
        <taxon>Sporomusa</taxon>
    </lineage>
</organism>
<feature type="DNA-binding region" description="H-T-H motif" evidence="2">
    <location>
        <begin position="26"/>
        <end position="45"/>
    </location>
</feature>
<evidence type="ECO:0000256" key="3">
    <source>
        <dbReference type="SAM" id="Phobius"/>
    </source>
</evidence>
<dbReference type="SUPFAM" id="SSF48498">
    <property type="entry name" value="Tetracyclin repressor-like, C-terminal domain"/>
    <property type="match status" value="1"/>
</dbReference>
<dbReference type="RefSeq" id="WP_021170902.1">
    <property type="nucleotide sequence ID" value="NZ_CTRP01000014.1"/>
</dbReference>
<proteinExistence type="predicted"/>
<dbReference type="SUPFAM" id="SSF46689">
    <property type="entry name" value="Homeodomain-like"/>
    <property type="match status" value="1"/>
</dbReference>
<dbReference type="PANTHER" id="PTHR30328">
    <property type="entry name" value="TRANSCRIPTIONAL REPRESSOR"/>
    <property type="match status" value="1"/>
</dbReference>
<evidence type="ECO:0000256" key="1">
    <source>
        <dbReference type="ARBA" id="ARBA00023125"/>
    </source>
</evidence>
<dbReference type="InterPro" id="IPR001647">
    <property type="entry name" value="HTH_TetR"/>
</dbReference>
<evidence type="ECO:0000313" key="5">
    <source>
        <dbReference type="EMBL" id="CQR73628.1"/>
    </source>
</evidence>
<keyword evidence="6" id="KW-1185">Reference proteome</keyword>
<reference evidence="6" key="1">
    <citation type="submission" date="2015-03" db="EMBL/GenBank/DDBJ databases">
        <authorList>
            <person name="Nijsse Bart"/>
        </authorList>
    </citation>
    <scope>NUCLEOTIDE SEQUENCE [LARGE SCALE GENOMIC DNA]</scope>
</reference>
<dbReference type="InterPro" id="IPR009057">
    <property type="entry name" value="Homeodomain-like_sf"/>
</dbReference>
<keyword evidence="3" id="KW-0812">Transmembrane</keyword>
<dbReference type="GO" id="GO:0003677">
    <property type="term" value="F:DNA binding"/>
    <property type="evidence" value="ECO:0007669"/>
    <property type="project" value="UniProtKB-UniRule"/>
</dbReference>
<evidence type="ECO:0000313" key="6">
    <source>
        <dbReference type="Proteomes" id="UP000049855"/>
    </source>
</evidence>